<dbReference type="InterPro" id="IPR001005">
    <property type="entry name" value="SANT/Myb"/>
</dbReference>
<sequence length="783" mass="87246">MDAAAAASSASASASASAGRSNPSASAALVVSTTAARAEDETIISRYVLSVIDSLKKKITADRFIYIKVLFPLGRFSIPELHNAFAKECGLAQNGNISSVSATYPSLRNQRMSEDQSVLGRRRIYYDASCGEALICSDSEDEAIEDEEVKKEFKHSEDYIIRMTIQECGLSDAVLKTLARYLERTADDIKAIIKTCVLVFQARYESLHGEKTDDSCKKVPDHNVKVEDLYRDKNLDTALDSFDNLFCRRCLVFDCKLHGCSQDLVFPVSFQVERVIFNVVCLHFFLVLYRQTNSRLGVARMMVYRVVFIVINWCASKPDSIAVTDSHMIIDVEEPTHSSDIVMNQPGSNRKKHGSSGKKTKSQQSESSSTARVASESSDSEVHPINSRSPQHSPSPSKVKIGPKGGIRKSANRRIAEKILMSVKKGQRETTQSDSNSVSGSLLSRDMKLRSDTRNGNKDSFASSQYNSPSTRTSKNKTTPQIGNNPAEAQNDSMEEMNNGHSATDGYDSSRKEEFVDESTCKQEDNRGSWKAIEQGLLLKGLEIFGKNSCLIARNLLGGMKTCRDVFQYMNYIENSSASGTLSGVDSLVKGYIKGNESRTRSRFFRRRGKVRRLKYTWKSADVLKCARIVFEVLLGRSDVSGWGAFLKNSVSKHEYLGEYTGELISHKEADKRGKIYDRENSSFLFNLNNEFVLDAYRMGDKLKFANHSPDPNCYAKVIMVAGDHRVGIFAKERISAGEELFYDYRYEPDRAPAWARKPESGGKDDGPSTHGRAKKLAQNTRA</sequence>
<dbReference type="InterPro" id="IPR046341">
    <property type="entry name" value="SET_dom_sf"/>
</dbReference>
<feature type="compositionally biased region" description="Polar residues" evidence="3">
    <location>
        <begin position="386"/>
        <end position="396"/>
    </location>
</feature>
<dbReference type="InterPro" id="IPR045318">
    <property type="entry name" value="EZH1/2-like"/>
</dbReference>
<dbReference type="GO" id="GO:0046976">
    <property type="term" value="F:histone H3K27 methyltransferase activity"/>
    <property type="evidence" value="ECO:0007669"/>
    <property type="project" value="TreeGrafter"/>
</dbReference>
<name>A0AAV5CSP3_ELECO</name>
<dbReference type="SUPFAM" id="SSF82199">
    <property type="entry name" value="SET domain"/>
    <property type="match status" value="1"/>
</dbReference>
<feature type="compositionally biased region" description="Basic and acidic residues" evidence="3">
    <location>
        <begin position="754"/>
        <end position="768"/>
    </location>
</feature>
<feature type="compositionally biased region" description="Polar residues" evidence="3">
    <location>
        <begin position="338"/>
        <end position="348"/>
    </location>
</feature>
<dbReference type="CDD" id="cd10519">
    <property type="entry name" value="SET_EZH"/>
    <property type="match status" value="1"/>
</dbReference>
<reference evidence="5" key="2">
    <citation type="submission" date="2021-12" db="EMBL/GenBank/DDBJ databases">
        <title>Resequencing data analysis of finger millet.</title>
        <authorList>
            <person name="Hatakeyama M."/>
            <person name="Aluri S."/>
            <person name="Balachadran M.T."/>
            <person name="Sivarajan S.R."/>
            <person name="Poveda L."/>
            <person name="Shimizu-Inatsugi R."/>
            <person name="Schlapbach R."/>
            <person name="Sreeman S.M."/>
            <person name="Shimizu K.K."/>
        </authorList>
    </citation>
    <scope>NUCLEOTIDE SEQUENCE</scope>
</reference>
<dbReference type="InterPro" id="IPR058609">
    <property type="entry name" value="HTH_CLF-like"/>
</dbReference>
<dbReference type="InterPro" id="IPR001214">
    <property type="entry name" value="SET_dom"/>
</dbReference>
<feature type="compositionally biased region" description="Basic and acidic residues" evidence="3">
    <location>
        <begin position="445"/>
        <end position="457"/>
    </location>
</feature>
<feature type="compositionally biased region" description="Basic and acidic residues" evidence="3">
    <location>
        <begin position="508"/>
        <end position="520"/>
    </location>
</feature>
<feature type="domain" description="SET" evidence="4">
    <location>
        <begin position="631"/>
        <end position="746"/>
    </location>
</feature>
<feature type="compositionally biased region" description="Low complexity" evidence="3">
    <location>
        <begin position="362"/>
        <end position="377"/>
    </location>
</feature>
<dbReference type="GO" id="GO:0003682">
    <property type="term" value="F:chromatin binding"/>
    <property type="evidence" value="ECO:0007669"/>
    <property type="project" value="TreeGrafter"/>
</dbReference>
<evidence type="ECO:0000313" key="5">
    <source>
        <dbReference type="EMBL" id="GJN00835.1"/>
    </source>
</evidence>
<evidence type="ECO:0000313" key="6">
    <source>
        <dbReference type="Proteomes" id="UP001054889"/>
    </source>
</evidence>
<dbReference type="GO" id="GO:0031507">
    <property type="term" value="P:heterochromatin formation"/>
    <property type="evidence" value="ECO:0007669"/>
    <property type="project" value="TreeGrafter"/>
</dbReference>
<dbReference type="PANTHER" id="PTHR45747">
    <property type="entry name" value="HISTONE-LYSINE N-METHYLTRANSFERASE E(Z)"/>
    <property type="match status" value="1"/>
</dbReference>
<keyword evidence="6" id="KW-1185">Reference proteome</keyword>
<feature type="region of interest" description="Disordered" evidence="3">
    <location>
        <begin position="754"/>
        <end position="783"/>
    </location>
</feature>
<dbReference type="AlphaFoldDB" id="A0AAV5CSP3"/>
<proteinExistence type="predicted"/>
<feature type="region of interest" description="Disordered" evidence="3">
    <location>
        <begin position="335"/>
        <end position="520"/>
    </location>
</feature>
<dbReference type="PANTHER" id="PTHR45747:SF4">
    <property type="entry name" value="HISTONE-LYSINE N-METHYLTRANSFERASE E(Z)"/>
    <property type="match status" value="1"/>
</dbReference>
<dbReference type="EMBL" id="BQKI01000008">
    <property type="protein sequence ID" value="GJN00835.1"/>
    <property type="molecule type" value="Genomic_DNA"/>
</dbReference>
<dbReference type="Pfam" id="PF25996">
    <property type="entry name" value="HTH_CLF_N"/>
    <property type="match status" value="1"/>
</dbReference>
<comment type="caution">
    <text evidence="5">The sequence shown here is derived from an EMBL/GenBank/DDBJ whole genome shotgun (WGS) entry which is preliminary data.</text>
</comment>
<gene>
    <name evidence="5" type="primary">ga18053</name>
    <name evidence="5" type="ORF">PR202_ga18053</name>
</gene>
<feature type="compositionally biased region" description="Basic residues" evidence="3">
    <location>
        <begin position="349"/>
        <end position="361"/>
    </location>
</feature>
<evidence type="ECO:0000256" key="2">
    <source>
        <dbReference type="ARBA" id="ARBA00023163"/>
    </source>
</evidence>
<dbReference type="Pfam" id="PF00856">
    <property type="entry name" value="SET"/>
    <property type="match status" value="1"/>
</dbReference>
<keyword evidence="2" id="KW-0804">Transcription</keyword>
<dbReference type="Proteomes" id="UP001054889">
    <property type="component" value="Unassembled WGS sequence"/>
</dbReference>
<feature type="compositionally biased region" description="Low complexity" evidence="3">
    <location>
        <begin position="433"/>
        <end position="444"/>
    </location>
</feature>
<evidence type="ECO:0000256" key="1">
    <source>
        <dbReference type="ARBA" id="ARBA00023015"/>
    </source>
</evidence>
<reference evidence="5" key="1">
    <citation type="journal article" date="2018" name="DNA Res.">
        <title>Multiple hybrid de novo genome assembly of finger millet, an orphan allotetraploid crop.</title>
        <authorList>
            <person name="Hatakeyama M."/>
            <person name="Aluri S."/>
            <person name="Balachadran M.T."/>
            <person name="Sivarajan S.R."/>
            <person name="Patrignani A."/>
            <person name="Gruter S."/>
            <person name="Poveda L."/>
            <person name="Shimizu-Inatsugi R."/>
            <person name="Baeten J."/>
            <person name="Francoijs K.J."/>
            <person name="Nataraja K.N."/>
            <person name="Reddy Y.A.N."/>
            <person name="Phadnis S."/>
            <person name="Ravikumar R.L."/>
            <person name="Schlapbach R."/>
            <person name="Sreeman S.M."/>
            <person name="Shimizu K.K."/>
        </authorList>
    </citation>
    <scope>NUCLEOTIDE SEQUENCE</scope>
</reference>
<dbReference type="PROSITE" id="PS50280">
    <property type="entry name" value="SET"/>
    <property type="match status" value="1"/>
</dbReference>
<protein>
    <recommendedName>
        <fullName evidence="4">SET domain-containing protein</fullName>
    </recommendedName>
</protein>
<evidence type="ECO:0000256" key="3">
    <source>
        <dbReference type="SAM" id="MobiDB-lite"/>
    </source>
</evidence>
<keyword evidence="1" id="KW-0805">Transcription regulation</keyword>
<dbReference type="SMART" id="SM00317">
    <property type="entry name" value="SET"/>
    <property type="match status" value="1"/>
</dbReference>
<feature type="compositionally biased region" description="Polar residues" evidence="3">
    <location>
        <begin position="458"/>
        <end position="492"/>
    </location>
</feature>
<organism evidence="5 6">
    <name type="scientific">Eleusine coracana subsp. coracana</name>
    <dbReference type="NCBI Taxonomy" id="191504"/>
    <lineage>
        <taxon>Eukaryota</taxon>
        <taxon>Viridiplantae</taxon>
        <taxon>Streptophyta</taxon>
        <taxon>Embryophyta</taxon>
        <taxon>Tracheophyta</taxon>
        <taxon>Spermatophyta</taxon>
        <taxon>Magnoliopsida</taxon>
        <taxon>Liliopsida</taxon>
        <taxon>Poales</taxon>
        <taxon>Poaceae</taxon>
        <taxon>PACMAD clade</taxon>
        <taxon>Chloridoideae</taxon>
        <taxon>Cynodonteae</taxon>
        <taxon>Eleusininae</taxon>
        <taxon>Eleusine</taxon>
    </lineage>
</organism>
<dbReference type="SMART" id="SM00717">
    <property type="entry name" value="SANT"/>
    <property type="match status" value="1"/>
</dbReference>
<dbReference type="Gene3D" id="2.170.270.10">
    <property type="entry name" value="SET domain"/>
    <property type="match status" value="1"/>
</dbReference>
<accession>A0AAV5CSP3</accession>
<evidence type="ECO:0000259" key="4">
    <source>
        <dbReference type="PROSITE" id="PS50280"/>
    </source>
</evidence>
<dbReference type="GO" id="GO:0005634">
    <property type="term" value="C:nucleus"/>
    <property type="evidence" value="ECO:0007669"/>
    <property type="project" value="TreeGrafter"/>
</dbReference>